<dbReference type="GO" id="GO:1902936">
    <property type="term" value="F:phosphatidylinositol bisphosphate binding"/>
    <property type="evidence" value="ECO:0007669"/>
    <property type="project" value="TreeGrafter"/>
</dbReference>
<dbReference type="Proteomes" id="UP000887116">
    <property type="component" value="Unassembled WGS sequence"/>
</dbReference>
<feature type="domain" description="CRAL-TRIO" evidence="1">
    <location>
        <begin position="1"/>
        <end position="52"/>
    </location>
</feature>
<gene>
    <name evidence="2" type="primary">NCL1_28303</name>
    <name evidence="2" type="ORF">TNCT_603551</name>
</gene>
<dbReference type="InterPro" id="IPR001251">
    <property type="entry name" value="CRAL-TRIO_dom"/>
</dbReference>
<reference evidence="2" key="1">
    <citation type="submission" date="2020-07" db="EMBL/GenBank/DDBJ databases">
        <title>Multicomponent nature underlies the extraordinary mechanical properties of spider dragline silk.</title>
        <authorList>
            <person name="Kono N."/>
            <person name="Nakamura H."/>
            <person name="Mori M."/>
            <person name="Yoshida Y."/>
            <person name="Ohtoshi R."/>
            <person name="Malay A.D."/>
            <person name="Moran D.A.P."/>
            <person name="Tomita M."/>
            <person name="Numata K."/>
            <person name="Arakawa K."/>
        </authorList>
    </citation>
    <scope>NUCLEOTIDE SEQUENCE</scope>
</reference>
<evidence type="ECO:0000313" key="3">
    <source>
        <dbReference type="Proteomes" id="UP000887116"/>
    </source>
</evidence>
<dbReference type="GO" id="GO:0016020">
    <property type="term" value="C:membrane"/>
    <property type="evidence" value="ECO:0007669"/>
    <property type="project" value="TreeGrafter"/>
</dbReference>
<organism evidence="2 3">
    <name type="scientific">Trichonephila clavata</name>
    <name type="common">Joro spider</name>
    <name type="synonym">Nephila clavata</name>
    <dbReference type="NCBI Taxonomy" id="2740835"/>
    <lineage>
        <taxon>Eukaryota</taxon>
        <taxon>Metazoa</taxon>
        <taxon>Ecdysozoa</taxon>
        <taxon>Arthropoda</taxon>
        <taxon>Chelicerata</taxon>
        <taxon>Arachnida</taxon>
        <taxon>Araneae</taxon>
        <taxon>Araneomorphae</taxon>
        <taxon>Entelegynae</taxon>
        <taxon>Araneoidea</taxon>
        <taxon>Nephilidae</taxon>
        <taxon>Trichonephila</taxon>
    </lineage>
</organism>
<dbReference type="InterPro" id="IPR036865">
    <property type="entry name" value="CRAL-TRIO_dom_sf"/>
</dbReference>
<dbReference type="PANTHER" id="PTHR10174:SF208">
    <property type="entry name" value="CRAL-TRIO DOMAIN-CONTAINING PROTEIN DDB_G0278031"/>
    <property type="match status" value="1"/>
</dbReference>
<dbReference type="PANTHER" id="PTHR10174">
    <property type="entry name" value="ALPHA-TOCOPHEROL TRANSFER PROTEIN-RELATED"/>
    <property type="match status" value="1"/>
</dbReference>
<dbReference type="Gene3D" id="3.40.525.10">
    <property type="entry name" value="CRAL-TRIO lipid binding domain"/>
    <property type="match status" value="1"/>
</dbReference>
<dbReference type="CDD" id="cd00170">
    <property type="entry name" value="SEC14"/>
    <property type="match status" value="1"/>
</dbReference>
<comment type="caution">
    <text evidence="2">The sequence shown here is derived from an EMBL/GenBank/DDBJ whole genome shotgun (WGS) entry which is preliminary data.</text>
</comment>
<dbReference type="PRINTS" id="PR00180">
    <property type="entry name" value="CRETINALDHBP"/>
</dbReference>
<dbReference type="Pfam" id="PF00650">
    <property type="entry name" value="CRAL_TRIO"/>
    <property type="match status" value="1"/>
</dbReference>
<proteinExistence type="predicted"/>
<evidence type="ECO:0000259" key="1">
    <source>
        <dbReference type="PROSITE" id="PS50191"/>
    </source>
</evidence>
<sequence>MTFKAAWMLIKPFLSDKLKKRIIFHNSIDTLLKYIPKSVLPVQYGGELKSYDVSDWLKRAMAPEKLALLGGRPRQT</sequence>
<protein>
    <submittedName>
        <fullName evidence="2">Clavesin-1</fullName>
    </submittedName>
</protein>
<evidence type="ECO:0000313" key="2">
    <source>
        <dbReference type="EMBL" id="GFR29548.1"/>
    </source>
</evidence>
<dbReference type="EMBL" id="BMAO01039176">
    <property type="protein sequence ID" value="GFR29548.1"/>
    <property type="molecule type" value="Genomic_DNA"/>
</dbReference>
<dbReference type="AlphaFoldDB" id="A0A8X6HTF2"/>
<keyword evidence="3" id="KW-1185">Reference proteome</keyword>
<accession>A0A8X6HTF2</accession>
<dbReference type="PROSITE" id="PS50191">
    <property type="entry name" value="CRAL_TRIO"/>
    <property type="match status" value="1"/>
</dbReference>
<dbReference type="SUPFAM" id="SSF52087">
    <property type="entry name" value="CRAL/TRIO domain"/>
    <property type="match status" value="1"/>
</dbReference>
<name>A0A8X6HTF2_TRICU</name>
<dbReference type="OrthoDB" id="6424191at2759"/>